<dbReference type="AlphaFoldDB" id="A0A1M7MR45"/>
<reference evidence="5 6" key="1">
    <citation type="submission" date="2016-11" db="EMBL/GenBank/DDBJ databases">
        <authorList>
            <person name="Jaros S."/>
            <person name="Januszkiewicz K."/>
            <person name="Wedrychowicz H."/>
        </authorList>
    </citation>
    <scope>NUCLEOTIDE SEQUENCE [LARGE SCALE GENOMIC DNA]</scope>
    <source>
        <strain evidence="5 6">DSM 27406</strain>
    </source>
</reference>
<dbReference type="STRING" id="1419482.SAMN05444266_11427"/>
<keyword evidence="6" id="KW-1185">Reference proteome</keyword>
<keyword evidence="2" id="KW-0328">Glycosyltransferase</keyword>
<dbReference type="Proteomes" id="UP000184420">
    <property type="component" value="Unassembled WGS sequence"/>
</dbReference>
<dbReference type="OrthoDB" id="1523666at2"/>
<dbReference type="GO" id="GO:0016757">
    <property type="term" value="F:glycosyltransferase activity"/>
    <property type="evidence" value="ECO:0007669"/>
    <property type="project" value="UniProtKB-KW"/>
</dbReference>
<proteinExistence type="inferred from homology"/>
<dbReference type="EMBL" id="FRBL01000014">
    <property type="protein sequence ID" value="SHM93003.1"/>
    <property type="molecule type" value="Genomic_DNA"/>
</dbReference>
<protein>
    <submittedName>
        <fullName evidence="5">Glycosyltransferase, catalytic subunit of cellulose synthase and poly-beta-1,6-N-acetylglucosamine synthase</fullName>
    </submittedName>
</protein>
<comment type="similarity">
    <text evidence="1">Belongs to the glycosyltransferase 2 family.</text>
</comment>
<feature type="transmembrane region" description="Helical" evidence="4">
    <location>
        <begin position="360"/>
        <end position="380"/>
    </location>
</feature>
<feature type="transmembrane region" description="Helical" evidence="4">
    <location>
        <begin position="334"/>
        <end position="353"/>
    </location>
</feature>
<evidence type="ECO:0000256" key="1">
    <source>
        <dbReference type="ARBA" id="ARBA00006739"/>
    </source>
</evidence>
<evidence type="ECO:0000256" key="2">
    <source>
        <dbReference type="ARBA" id="ARBA00022676"/>
    </source>
</evidence>
<accession>A0A1M7MR45</accession>
<dbReference type="RefSeq" id="WP_073087485.1">
    <property type="nucleotide sequence ID" value="NZ_FRBL01000014.1"/>
</dbReference>
<name>A0A1M7MR45_9BACT</name>
<keyword evidence="3 5" id="KW-0808">Transferase</keyword>
<keyword evidence="4" id="KW-0812">Transmembrane</keyword>
<evidence type="ECO:0000256" key="3">
    <source>
        <dbReference type="ARBA" id="ARBA00022679"/>
    </source>
</evidence>
<dbReference type="InterPro" id="IPR029044">
    <property type="entry name" value="Nucleotide-diphossugar_trans"/>
</dbReference>
<dbReference type="PANTHER" id="PTHR43630:SF1">
    <property type="entry name" value="POLY-BETA-1,6-N-ACETYL-D-GLUCOSAMINE SYNTHASE"/>
    <property type="match status" value="1"/>
</dbReference>
<sequence>MPVIEVILFAIPALWVCYNLLFCMAATFSRKRKPDYSAPERYHRFAILVPAYREDAIILSTVQHHEALRYPRTDFDIVVIADSLQPETLSALAATSAIVIPVSFEKSTKAKALNVAFATLPATYDGAVISDADNLLDPDFLLKMNRAFLDGHQVIQARRVAKNIDSPFAILDTANEIIANHIYRKGSNALGLSSSVIGSGMVFNYRLIKHIMSQIDATGEDKILQMMIAEKKVFREVGLPAQPILYMEHALVFDEKIDNPAAFAKQRKRWLAAQYSYLWQYRANGFDALRHGNFDYLNLFLCHNLMPPRMLLLAYLSLMPLLYLLPGSYLSLPITWWLVLWALNACCLLLPIPRKFFARYFVQAVVNLPRAIAIMLALLFRLKGAENTFIHTSHNKTAINNPLVDAEG</sequence>
<dbReference type="Pfam" id="PF13641">
    <property type="entry name" value="Glyco_tranf_2_3"/>
    <property type="match status" value="1"/>
</dbReference>
<evidence type="ECO:0000313" key="5">
    <source>
        <dbReference type="EMBL" id="SHM93003.1"/>
    </source>
</evidence>
<gene>
    <name evidence="5" type="ORF">SAMN05444266_11427</name>
</gene>
<dbReference type="Gene3D" id="3.90.550.10">
    <property type="entry name" value="Spore Coat Polysaccharide Biosynthesis Protein SpsA, Chain A"/>
    <property type="match status" value="1"/>
</dbReference>
<evidence type="ECO:0000313" key="6">
    <source>
        <dbReference type="Proteomes" id="UP000184420"/>
    </source>
</evidence>
<feature type="transmembrane region" description="Helical" evidence="4">
    <location>
        <begin position="310"/>
        <end position="328"/>
    </location>
</feature>
<feature type="transmembrane region" description="Helical" evidence="4">
    <location>
        <begin position="6"/>
        <end position="28"/>
    </location>
</feature>
<dbReference type="SUPFAM" id="SSF53448">
    <property type="entry name" value="Nucleotide-diphospho-sugar transferases"/>
    <property type="match status" value="1"/>
</dbReference>
<dbReference type="PANTHER" id="PTHR43630">
    <property type="entry name" value="POLY-BETA-1,6-N-ACETYL-D-GLUCOSAMINE SYNTHASE"/>
    <property type="match status" value="1"/>
</dbReference>
<evidence type="ECO:0000256" key="4">
    <source>
        <dbReference type="SAM" id="Phobius"/>
    </source>
</evidence>
<organism evidence="5 6">
    <name type="scientific">Chitinophaga jiangningensis</name>
    <dbReference type="NCBI Taxonomy" id="1419482"/>
    <lineage>
        <taxon>Bacteria</taxon>
        <taxon>Pseudomonadati</taxon>
        <taxon>Bacteroidota</taxon>
        <taxon>Chitinophagia</taxon>
        <taxon>Chitinophagales</taxon>
        <taxon>Chitinophagaceae</taxon>
        <taxon>Chitinophaga</taxon>
    </lineage>
</organism>
<keyword evidence="4" id="KW-0472">Membrane</keyword>
<keyword evidence="4" id="KW-1133">Transmembrane helix</keyword>